<protein>
    <submittedName>
        <fullName evidence="1">Uncharacterized protein</fullName>
    </submittedName>
</protein>
<dbReference type="Proteomes" id="UP000003953">
    <property type="component" value="Unassembled WGS sequence"/>
</dbReference>
<proteinExistence type="predicted"/>
<dbReference type="HOGENOM" id="CLU_2301971_0_0_7"/>
<evidence type="ECO:0000313" key="2">
    <source>
        <dbReference type="Proteomes" id="UP000003953"/>
    </source>
</evidence>
<reference evidence="2" key="1">
    <citation type="journal article" date="2014" name="Genome Announc.">
        <title>Draft genome sequences of six enterohepatic helicobacter species isolated from humans and one from rhesus macaques.</title>
        <authorList>
            <person name="Shen Z."/>
            <person name="Sheh A."/>
            <person name="Young S.K."/>
            <person name="Abouelliel A."/>
            <person name="Ward D.V."/>
            <person name="Earl A.M."/>
            <person name="Fox J.G."/>
        </authorList>
    </citation>
    <scope>NUCLEOTIDE SEQUENCE [LARGE SCALE GENOMIC DNA]</scope>
    <source>
        <strain evidence="2">MIT 98-5489</strain>
    </source>
</reference>
<keyword evidence="2" id="KW-1185">Reference proteome</keyword>
<dbReference type="AlphaFoldDB" id="C5F2K5"/>
<name>C5F2K5_9HELI</name>
<organism evidence="1 2">
    <name type="scientific">Helicobacter pullorum MIT 98-5489</name>
    <dbReference type="NCBI Taxonomy" id="537972"/>
    <lineage>
        <taxon>Bacteria</taxon>
        <taxon>Pseudomonadati</taxon>
        <taxon>Campylobacterota</taxon>
        <taxon>Epsilonproteobacteria</taxon>
        <taxon>Campylobacterales</taxon>
        <taxon>Helicobacteraceae</taxon>
        <taxon>Helicobacter</taxon>
    </lineage>
</organism>
<accession>C5F2K5</accession>
<gene>
    <name evidence="1" type="ORF">HPMG_01956</name>
</gene>
<sequence length="100" mass="11869">MLLYFLKFFSSFIPYILNYFSFQNLIFKLQIDNQIIFIFDKHLVNRQQTHALQIIKISLAQKACINPKLLLLHLSLCKQCFTILHKTFMEILCKSSPTNK</sequence>
<evidence type="ECO:0000313" key="1">
    <source>
        <dbReference type="EMBL" id="EEQ64499.1"/>
    </source>
</evidence>
<dbReference type="EMBL" id="DS990449">
    <property type="protein sequence ID" value="EEQ64499.1"/>
    <property type="molecule type" value="Genomic_DNA"/>
</dbReference>